<feature type="compositionally biased region" description="Low complexity" evidence="3">
    <location>
        <begin position="176"/>
        <end position="189"/>
    </location>
</feature>
<evidence type="ECO:0000313" key="6">
    <source>
        <dbReference type="EMBL" id="RKP03261.1"/>
    </source>
</evidence>
<feature type="transmembrane region" description="Helical" evidence="4">
    <location>
        <begin position="108"/>
        <end position="131"/>
    </location>
</feature>
<feature type="region of interest" description="Disordered" evidence="3">
    <location>
        <begin position="153"/>
        <end position="218"/>
    </location>
</feature>
<evidence type="ECO:0000256" key="4">
    <source>
        <dbReference type="SAM" id="Phobius"/>
    </source>
</evidence>
<dbReference type="AlphaFoldDB" id="A0A4P9XDP7"/>
<gene>
    <name evidence="6" type="ORF">CXG81DRAFT_17210</name>
</gene>
<keyword evidence="1 2" id="KW-0728">SH3 domain</keyword>
<dbReference type="SUPFAM" id="SSF50044">
    <property type="entry name" value="SH3-domain"/>
    <property type="match status" value="1"/>
</dbReference>
<evidence type="ECO:0000256" key="1">
    <source>
        <dbReference type="ARBA" id="ARBA00022443"/>
    </source>
</evidence>
<dbReference type="Pfam" id="PF14604">
    <property type="entry name" value="SH3_9"/>
    <property type="match status" value="1"/>
</dbReference>
<dbReference type="InterPro" id="IPR036028">
    <property type="entry name" value="SH3-like_dom_sf"/>
</dbReference>
<name>A0A4P9XDP7_9FUNG</name>
<keyword evidence="4" id="KW-0812">Transmembrane</keyword>
<keyword evidence="4" id="KW-0472">Membrane</keyword>
<sequence length="398" mass="41026">MSALRKWEFIARPAPSPVTVSPPGELSTAESLSATQLVVATTLVGSVATPAAAARSSASPSLQASTWATAVISVATTTTHLTSQTTGSAATESMRVANSDAVTSTSGFVIPITVICVVIALVAVGIGVWYVRSHANGRAAKQPASAARFGPAFRAMNPESGGNGLLPHPRSPAAPPAAHRPMLNGLPAHALPPPPAALSHLPNSHAHAHPPPHTTQPKHANAFLAIEPPRHSPTASMYRVRAITPYYATHQNEIDIAIGDDLSVELEYSDGWARGKNHTTGKKGMFPKNVITRTSGHASTFAGYHPHHAGLGGGGGGRGSGAHHQRLVSQTATDITTHSVPSPDAHSAATDMLHPSGHAQRSLARVNSEIVISVPSPIAAIRPMFAPNTVTAPAAHDG</sequence>
<accession>A0A4P9XDP7</accession>
<evidence type="ECO:0000256" key="2">
    <source>
        <dbReference type="PROSITE-ProRule" id="PRU00192"/>
    </source>
</evidence>
<dbReference type="EMBL" id="ML014126">
    <property type="protein sequence ID" value="RKP03261.1"/>
    <property type="molecule type" value="Genomic_DNA"/>
</dbReference>
<organism evidence="6 7">
    <name type="scientific">Caulochytrium protostelioides</name>
    <dbReference type="NCBI Taxonomy" id="1555241"/>
    <lineage>
        <taxon>Eukaryota</taxon>
        <taxon>Fungi</taxon>
        <taxon>Fungi incertae sedis</taxon>
        <taxon>Chytridiomycota</taxon>
        <taxon>Chytridiomycota incertae sedis</taxon>
        <taxon>Chytridiomycetes</taxon>
        <taxon>Caulochytriales</taxon>
        <taxon>Caulochytriaceae</taxon>
        <taxon>Caulochytrium</taxon>
    </lineage>
</organism>
<protein>
    <recommendedName>
        <fullName evidence="5">SH3 domain-containing protein</fullName>
    </recommendedName>
</protein>
<dbReference type="SMART" id="SM00326">
    <property type="entry name" value="SH3"/>
    <property type="match status" value="1"/>
</dbReference>
<dbReference type="OrthoDB" id="5595608at2759"/>
<keyword evidence="4" id="KW-1133">Transmembrane helix</keyword>
<keyword evidence="7" id="KW-1185">Reference proteome</keyword>
<dbReference type="Proteomes" id="UP000274922">
    <property type="component" value="Unassembled WGS sequence"/>
</dbReference>
<evidence type="ECO:0000259" key="5">
    <source>
        <dbReference type="PROSITE" id="PS50002"/>
    </source>
</evidence>
<reference evidence="7" key="1">
    <citation type="journal article" date="2018" name="Nat. Microbiol.">
        <title>Leveraging single-cell genomics to expand the fungal tree of life.</title>
        <authorList>
            <person name="Ahrendt S.R."/>
            <person name="Quandt C.A."/>
            <person name="Ciobanu D."/>
            <person name="Clum A."/>
            <person name="Salamov A."/>
            <person name="Andreopoulos B."/>
            <person name="Cheng J.F."/>
            <person name="Woyke T."/>
            <person name="Pelin A."/>
            <person name="Henrissat B."/>
            <person name="Reynolds N.K."/>
            <person name="Benny G.L."/>
            <person name="Smith M.E."/>
            <person name="James T.Y."/>
            <person name="Grigoriev I.V."/>
        </authorList>
    </citation>
    <scope>NUCLEOTIDE SEQUENCE [LARGE SCALE GENOMIC DNA]</scope>
    <source>
        <strain evidence="7">ATCC 52028</strain>
    </source>
</reference>
<evidence type="ECO:0000256" key="3">
    <source>
        <dbReference type="SAM" id="MobiDB-lite"/>
    </source>
</evidence>
<evidence type="ECO:0000313" key="7">
    <source>
        <dbReference type="Proteomes" id="UP000274922"/>
    </source>
</evidence>
<feature type="domain" description="SH3" evidence="5">
    <location>
        <begin position="235"/>
        <end position="296"/>
    </location>
</feature>
<dbReference type="Gene3D" id="2.30.30.40">
    <property type="entry name" value="SH3 Domains"/>
    <property type="match status" value="1"/>
</dbReference>
<proteinExistence type="predicted"/>
<dbReference type="InterPro" id="IPR001452">
    <property type="entry name" value="SH3_domain"/>
</dbReference>
<dbReference type="PROSITE" id="PS50002">
    <property type="entry name" value="SH3"/>
    <property type="match status" value="1"/>
</dbReference>